<evidence type="ECO:0000259" key="2">
    <source>
        <dbReference type="PROSITE" id="PS50181"/>
    </source>
</evidence>
<dbReference type="AlphaFoldDB" id="A0A3N4HU32"/>
<reference evidence="3 4" key="1">
    <citation type="journal article" date="2018" name="Nat. Ecol. Evol.">
        <title>Pezizomycetes genomes reveal the molecular basis of ectomycorrhizal truffle lifestyle.</title>
        <authorList>
            <person name="Murat C."/>
            <person name="Payen T."/>
            <person name="Noel B."/>
            <person name="Kuo A."/>
            <person name="Morin E."/>
            <person name="Chen J."/>
            <person name="Kohler A."/>
            <person name="Krizsan K."/>
            <person name="Balestrini R."/>
            <person name="Da Silva C."/>
            <person name="Montanini B."/>
            <person name="Hainaut M."/>
            <person name="Levati E."/>
            <person name="Barry K.W."/>
            <person name="Belfiori B."/>
            <person name="Cichocki N."/>
            <person name="Clum A."/>
            <person name="Dockter R.B."/>
            <person name="Fauchery L."/>
            <person name="Guy J."/>
            <person name="Iotti M."/>
            <person name="Le Tacon F."/>
            <person name="Lindquist E.A."/>
            <person name="Lipzen A."/>
            <person name="Malagnac F."/>
            <person name="Mello A."/>
            <person name="Molinier V."/>
            <person name="Miyauchi S."/>
            <person name="Poulain J."/>
            <person name="Riccioni C."/>
            <person name="Rubini A."/>
            <person name="Sitrit Y."/>
            <person name="Splivallo R."/>
            <person name="Traeger S."/>
            <person name="Wang M."/>
            <person name="Zifcakova L."/>
            <person name="Wipf D."/>
            <person name="Zambonelli A."/>
            <person name="Paolocci F."/>
            <person name="Nowrousian M."/>
            <person name="Ottonello S."/>
            <person name="Baldrian P."/>
            <person name="Spatafora J.W."/>
            <person name="Henrissat B."/>
            <person name="Nagy L.G."/>
            <person name="Aury J.M."/>
            <person name="Wincker P."/>
            <person name="Grigoriev I.V."/>
            <person name="Bonfante P."/>
            <person name="Martin F.M."/>
        </authorList>
    </citation>
    <scope>NUCLEOTIDE SEQUENCE [LARGE SCALE GENOMIC DNA]</scope>
    <source>
        <strain evidence="3 4">RN42</strain>
    </source>
</reference>
<dbReference type="EMBL" id="ML119830">
    <property type="protein sequence ID" value="RPA73184.1"/>
    <property type="molecule type" value="Genomic_DNA"/>
</dbReference>
<keyword evidence="4" id="KW-1185">Reference proteome</keyword>
<feature type="region of interest" description="Disordered" evidence="1">
    <location>
        <begin position="408"/>
        <end position="460"/>
    </location>
</feature>
<dbReference type="InterPro" id="IPR001810">
    <property type="entry name" value="F-box_dom"/>
</dbReference>
<evidence type="ECO:0000313" key="4">
    <source>
        <dbReference type="Proteomes" id="UP000275078"/>
    </source>
</evidence>
<dbReference type="Proteomes" id="UP000275078">
    <property type="component" value="Unassembled WGS sequence"/>
</dbReference>
<name>A0A3N4HU32_ASCIM</name>
<proteinExistence type="predicted"/>
<feature type="domain" description="F-box" evidence="2">
    <location>
        <begin position="9"/>
        <end position="58"/>
    </location>
</feature>
<evidence type="ECO:0000256" key="1">
    <source>
        <dbReference type="SAM" id="MobiDB-lite"/>
    </source>
</evidence>
<organism evidence="3 4">
    <name type="scientific">Ascobolus immersus RN42</name>
    <dbReference type="NCBI Taxonomy" id="1160509"/>
    <lineage>
        <taxon>Eukaryota</taxon>
        <taxon>Fungi</taxon>
        <taxon>Dikarya</taxon>
        <taxon>Ascomycota</taxon>
        <taxon>Pezizomycotina</taxon>
        <taxon>Pezizomycetes</taxon>
        <taxon>Pezizales</taxon>
        <taxon>Ascobolaceae</taxon>
        <taxon>Ascobolus</taxon>
    </lineage>
</organism>
<evidence type="ECO:0000313" key="3">
    <source>
        <dbReference type="EMBL" id="RPA73184.1"/>
    </source>
</evidence>
<protein>
    <recommendedName>
        <fullName evidence="2">F-box domain-containing protein</fullName>
    </recommendedName>
</protein>
<gene>
    <name evidence="3" type="ORF">BJ508DRAFT_54257</name>
</gene>
<dbReference type="PROSITE" id="PS50181">
    <property type="entry name" value="FBOX"/>
    <property type="match status" value="1"/>
</dbReference>
<accession>A0A3N4HU32</accession>
<sequence>MATTSSNPHLQLLDLPFEILLTIVKFSNSLQDIDNLCLTHRTFNSLVASNQSSIFGNLAKRTFRPEAIDLLNCLRPNALSPYQQERMVLCLNDVALSLREPKERVKDEEDVFDWSVYFTGQEDSNPKRLHPDPRVIRSREYMALQEQYELLVQPYRTRFQKATGSDDDLENFFYWVHGFEVPARLPRAPASETELDRMEKAFYNLARMLKHFHTVLTEVDEENGEYKLEHGEIVIAKRDGRLVIDDMLEVPYAHTDVVVLDVKGVMEELSLEDHMNIASVVYFFTQKKVAWALQGGYYYLLNEMLGDRLVCFERLGLEDREDVYIDVCEARDFSIWDQFQTNVELWSDRSRDPNFGYPNGFNLARYMVLNGKAWTLARDGKPEGVEKEMWIPDHPSLHGSKDYLWDPEADLLELSDDESDEGEDNDGIELLEDLDGPEMADQGQEQDDDAPNGEPAEESD</sequence>